<reference evidence="4" key="1">
    <citation type="journal article" date="2014" name="Genome Biol. Evol.">
        <title>Pangenome evidence for extensive interdomain horizontal transfer affecting lineage core and shell genes in uncultured planktonic thaumarchaeota and euryarchaeota.</title>
        <authorList>
            <person name="Deschamps P."/>
            <person name="Zivanovic Y."/>
            <person name="Moreira D."/>
            <person name="Rodriguez-Valera F."/>
            <person name="Lopez-Garcia P."/>
        </authorList>
    </citation>
    <scope>NUCLEOTIDE SEQUENCE</scope>
</reference>
<dbReference type="AlphaFoldDB" id="A0A075IAG1"/>
<dbReference type="EMBL" id="KF901275">
    <property type="protein sequence ID" value="AIF24884.1"/>
    <property type="molecule type" value="Genomic_DNA"/>
</dbReference>
<accession>A0A075IAG1</accession>
<keyword evidence="2 4" id="KW-0548">Nucleotidyltransferase</keyword>
<evidence type="ECO:0000256" key="2">
    <source>
        <dbReference type="ARBA" id="ARBA00022695"/>
    </source>
</evidence>
<gene>
    <name evidence="4" type="primary">nadM</name>
</gene>
<dbReference type="PANTHER" id="PTHR21342:SF0">
    <property type="entry name" value="BIFUNCTIONAL NMN ADENYLYLTRANSFERASE_NUDIX HYDROLASE"/>
    <property type="match status" value="1"/>
</dbReference>
<protein>
    <submittedName>
        <fullName evidence="4">Nicotinamide-nucleotide adenylyltransferase (NadM)</fullName>
        <ecNumber evidence="4">2.7.7.1</ecNumber>
    </submittedName>
</protein>
<dbReference type="InterPro" id="IPR004821">
    <property type="entry name" value="Cyt_trans-like"/>
</dbReference>
<dbReference type="GO" id="GO:0000309">
    <property type="term" value="F:nicotinamide-nucleotide adenylyltransferase activity"/>
    <property type="evidence" value="ECO:0007669"/>
    <property type="project" value="UniProtKB-EC"/>
</dbReference>
<dbReference type="InterPro" id="IPR014729">
    <property type="entry name" value="Rossmann-like_a/b/a_fold"/>
</dbReference>
<dbReference type="EC" id="2.7.7.1" evidence="4"/>
<dbReference type="Gene3D" id="3.40.50.620">
    <property type="entry name" value="HUPs"/>
    <property type="match status" value="1"/>
</dbReference>
<name>A0A075IAG1_9EURY</name>
<evidence type="ECO:0000313" key="4">
    <source>
        <dbReference type="EMBL" id="AIF24884.1"/>
    </source>
</evidence>
<evidence type="ECO:0000256" key="1">
    <source>
        <dbReference type="ARBA" id="ARBA00022679"/>
    </source>
</evidence>
<dbReference type="SUPFAM" id="SSF52374">
    <property type="entry name" value="Nucleotidylyl transferase"/>
    <property type="match status" value="1"/>
</dbReference>
<dbReference type="Pfam" id="PF01467">
    <property type="entry name" value="CTP_transf_like"/>
    <property type="match status" value="1"/>
</dbReference>
<organism evidence="4">
    <name type="scientific">uncultured marine group II/III euryarchaeote SAT1000_40_G03</name>
    <dbReference type="NCBI Taxonomy" id="1456582"/>
    <lineage>
        <taxon>Archaea</taxon>
        <taxon>Methanobacteriati</taxon>
        <taxon>Methanobacteriota</taxon>
        <taxon>environmental samples</taxon>
    </lineage>
</organism>
<evidence type="ECO:0000259" key="3">
    <source>
        <dbReference type="Pfam" id="PF01467"/>
    </source>
</evidence>
<keyword evidence="1 4" id="KW-0808">Transferase</keyword>
<proteinExistence type="predicted"/>
<dbReference type="PANTHER" id="PTHR21342">
    <property type="entry name" value="PHOSPHOPANTETHEINE ADENYLYLTRANSFERASE"/>
    <property type="match status" value="1"/>
</dbReference>
<sequence length="221" mass="24233">METRLGITRLGVGGGGLTELPMHPEPPAAPPAPGVVVLGRFQPVHRGHTLMISAAEGWRLSNTPELPLVIAIGSSNRPESMENPWSTEEREEMLRAWLDDKGGYEHVRIVAIPDIEDPPNWVAHAEKYHGFAGIFFTSDLPSAGLYETSGWQVVMTSLEQRERFEGWRVRATAQMMSTIDDDEAVRAVLSHAVPTAVVEHLIETQGLRRLAFLGEGGEPVG</sequence>
<feature type="domain" description="Cytidyltransferase-like" evidence="3">
    <location>
        <begin position="37"/>
        <end position="102"/>
    </location>
</feature>